<keyword evidence="5" id="KW-0418">Kinase</keyword>
<protein>
    <recommendedName>
        <fullName evidence="2">Nucleoside diphosphate kinase</fullName>
    </recommendedName>
</protein>
<dbReference type="Proteomes" id="UP000078561">
    <property type="component" value="Unassembled WGS sequence"/>
</dbReference>
<feature type="region of interest" description="Disordered" evidence="8">
    <location>
        <begin position="530"/>
        <end position="551"/>
    </location>
</feature>
<evidence type="ECO:0000313" key="11">
    <source>
        <dbReference type="Proteomes" id="UP000078561"/>
    </source>
</evidence>
<organism evidence="10">
    <name type="scientific">Absidia glauca</name>
    <name type="common">Pin mould</name>
    <dbReference type="NCBI Taxonomy" id="4829"/>
    <lineage>
        <taxon>Eukaryota</taxon>
        <taxon>Fungi</taxon>
        <taxon>Fungi incertae sedis</taxon>
        <taxon>Mucoromycota</taxon>
        <taxon>Mucoromycotina</taxon>
        <taxon>Mucoromycetes</taxon>
        <taxon>Mucorales</taxon>
        <taxon>Cunninghamellaceae</taxon>
        <taxon>Absidia</taxon>
    </lineage>
</organism>
<evidence type="ECO:0000256" key="2">
    <source>
        <dbReference type="ARBA" id="ARBA00017632"/>
    </source>
</evidence>
<feature type="compositionally biased region" description="Low complexity" evidence="8">
    <location>
        <begin position="197"/>
        <end position="214"/>
    </location>
</feature>
<accession>A0A168PR20</accession>
<evidence type="ECO:0000256" key="1">
    <source>
        <dbReference type="ARBA" id="ARBA00008142"/>
    </source>
</evidence>
<feature type="compositionally biased region" description="Low complexity" evidence="8">
    <location>
        <begin position="267"/>
        <end position="296"/>
    </location>
</feature>
<feature type="compositionally biased region" description="Polar residues" evidence="8">
    <location>
        <begin position="369"/>
        <end position="390"/>
    </location>
</feature>
<evidence type="ECO:0000259" key="9">
    <source>
        <dbReference type="SMART" id="SM00562"/>
    </source>
</evidence>
<feature type="compositionally biased region" description="Polar residues" evidence="8">
    <location>
        <begin position="427"/>
        <end position="444"/>
    </location>
</feature>
<dbReference type="GO" id="GO:0005524">
    <property type="term" value="F:ATP binding"/>
    <property type="evidence" value="ECO:0007669"/>
    <property type="project" value="UniProtKB-KW"/>
</dbReference>
<feature type="domain" description="Nucleoside diphosphate kinase-like" evidence="9">
    <location>
        <begin position="8"/>
        <end position="139"/>
    </location>
</feature>
<dbReference type="PANTHER" id="PTHR46161">
    <property type="entry name" value="NUCLEOSIDE DIPHOSPHATE KINASE"/>
    <property type="match status" value="1"/>
</dbReference>
<dbReference type="STRING" id="4829.A0A168PR20"/>
<feature type="compositionally biased region" description="Polar residues" evidence="8">
    <location>
        <begin position="314"/>
        <end position="345"/>
    </location>
</feature>
<evidence type="ECO:0000256" key="8">
    <source>
        <dbReference type="SAM" id="MobiDB-lite"/>
    </source>
</evidence>
<evidence type="ECO:0000256" key="6">
    <source>
        <dbReference type="ARBA" id="ARBA00022840"/>
    </source>
</evidence>
<dbReference type="Gene3D" id="3.30.70.141">
    <property type="entry name" value="Nucleoside diphosphate kinase-like domain"/>
    <property type="match status" value="1"/>
</dbReference>
<reference evidence="10" key="1">
    <citation type="submission" date="2016-04" db="EMBL/GenBank/DDBJ databases">
        <authorList>
            <person name="Evans L.H."/>
            <person name="Alamgir A."/>
            <person name="Owens N."/>
            <person name="Weber N.D."/>
            <person name="Virtaneva K."/>
            <person name="Barbian K."/>
            <person name="Babar A."/>
            <person name="Rosenke K."/>
        </authorList>
    </citation>
    <scope>NUCLEOTIDE SEQUENCE [LARGE SCALE GENOMIC DNA]</scope>
    <source>
        <strain evidence="10">CBS 101.48</strain>
    </source>
</reference>
<dbReference type="OrthoDB" id="2162449at2759"/>
<dbReference type="Pfam" id="PF00334">
    <property type="entry name" value="NDK"/>
    <property type="match status" value="1"/>
</dbReference>
<feature type="compositionally biased region" description="Acidic residues" evidence="8">
    <location>
        <begin position="401"/>
        <end position="415"/>
    </location>
</feature>
<comment type="caution">
    <text evidence="7">Lacks conserved residue(s) required for the propagation of feature annotation.</text>
</comment>
<keyword evidence="6" id="KW-0067">ATP-binding</keyword>
<dbReference type="InterPro" id="IPR034907">
    <property type="entry name" value="NDK-like_dom"/>
</dbReference>
<comment type="similarity">
    <text evidence="1 7">Belongs to the NDK family.</text>
</comment>
<dbReference type="PROSITE" id="PS51374">
    <property type="entry name" value="NDPK_LIKE"/>
    <property type="match status" value="1"/>
</dbReference>
<dbReference type="InterPro" id="IPR036850">
    <property type="entry name" value="NDK-like_dom_sf"/>
</dbReference>
<feature type="compositionally biased region" description="Low complexity" evidence="8">
    <location>
        <begin position="153"/>
        <end position="180"/>
    </location>
</feature>
<keyword evidence="11" id="KW-1185">Reference proteome</keyword>
<gene>
    <name evidence="10" type="primary">ABSGL_08641.1 scaffold 10421</name>
</gene>
<sequence>MVSLSQQQQRTVGFLKPDVIDRKTELMDLIKSNPQWKVTFEQELILSLGEAKVLYPQDDEASWLSSHPIYVFVLEGPNVVQNWLDYVGAKDPKEAKLASPQSLRACFGLDSLHNVCHATGSDKDAYHDLKWLQGLVVDDLSIPLDLDLDLENSNHNNQSNQSSQSNQSNQSNKSPQPSKLSKLKKPTTVATSKIGVTSAASAATTGTHKSSASSDAKKKSSMAIPRPRSSLGSRPTTPASGSKQGTTTKPQKTMPAMPSTAKIPSLKTPTTTATSAAKKSTTPATTAARTSKAPTAKGRKETKSSRLGARSESIAKQSPDSVTSTGPSNTKRLANTRGISKNTPGISVLTGRTRKNSRVGDRRKETTAPAPTSTNHTDDSGSTTGAVSSDDTLDSITEYKNDDDDKVPDNDDTDDLPNNGNNNNNNTPYATESVTSASTSCSQHTSDHDAEVAAAMGVRIDSPSDLMDRRRSSSFSPASVASSLTRPETPEVDQLRQRFESLGKPSITTTPTTAKRTPSITPEVASRIKDLKPKDPAGSRVKSMDSAKLIL</sequence>
<dbReference type="PANTHER" id="PTHR46161:SF3">
    <property type="entry name" value="NUCLEOSIDE DIPHOSPHATE KINASE DDB_G0292928-RELATED"/>
    <property type="match status" value="1"/>
</dbReference>
<feature type="region of interest" description="Disordered" evidence="8">
    <location>
        <begin position="151"/>
        <end position="492"/>
    </location>
</feature>
<dbReference type="AlphaFoldDB" id="A0A168PR20"/>
<name>A0A168PR20_ABSGL</name>
<evidence type="ECO:0000256" key="3">
    <source>
        <dbReference type="ARBA" id="ARBA00022679"/>
    </source>
</evidence>
<feature type="region of interest" description="Disordered" evidence="8">
    <location>
        <begin position="502"/>
        <end position="521"/>
    </location>
</feature>
<keyword evidence="4" id="KW-0547">Nucleotide-binding</keyword>
<feature type="compositionally biased region" description="Low complexity" evidence="8">
    <location>
        <begin position="504"/>
        <end position="521"/>
    </location>
</feature>
<proteinExistence type="inferred from homology"/>
<evidence type="ECO:0000256" key="7">
    <source>
        <dbReference type="PROSITE-ProRule" id="PRU00706"/>
    </source>
</evidence>
<evidence type="ECO:0000256" key="4">
    <source>
        <dbReference type="ARBA" id="ARBA00022741"/>
    </source>
</evidence>
<feature type="compositionally biased region" description="Basic and acidic residues" evidence="8">
    <location>
        <begin position="530"/>
        <end position="545"/>
    </location>
</feature>
<dbReference type="SUPFAM" id="SSF54919">
    <property type="entry name" value="Nucleoside diphosphate kinase, NDK"/>
    <property type="match status" value="1"/>
</dbReference>
<dbReference type="InParanoid" id="A0A168PR20"/>
<feature type="compositionally biased region" description="Low complexity" evidence="8">
    <location>
        <begin position="473"/>
        <end position="483"/>
    </location>
</feature>
<feature type="compositionally biased region" description="Polar residues" evidence="8">
    <location>
        <begin position="230"/>
        <end position="251"/>
    </location>
</feature>
<feature type="compositionally biased region" description="Low complexity" evidence="8">
    <location>
        <begin position="416"/>
        <end position="426"/>
    </location>
</feature>
<keyword evidence="3" id="KW-0808">Transferase</keyword>
<dbReference type="GO" id="GO:0016301">
    <property type="term" value="F:kinase activity"/>
    <property type="evidence" value="ECO:0007669"/>
    <property type="project" value="UniProtKB-KW"/>
</dbReference>
<dbReference type="EMBL" id="LT554016">
    <property type="protein sequence ID" value="SAM02825.1"/>
    <property type="molecule type" value="Genomic_DNA"/>
</dbReference>
<evidence type="ECO:0000256" key="5">
    <source>
        <dbReference type="ARBA" id="ARBA00022777"/>
    </source>
</evidence>
<dbReference type="SMART" id="SM00562">
    <property type="entry name" value="NDK"/>
    <property type="match status" value="1"/>
</dbReference>
<evidence type="ECO:0000313" key="10">
    <source>
        <dbReference type="EMBL" id="SAM02825.1"/>
    </source>
</evidence>